<keyword evidence="5 8" id="KW-0119">Carbohydrate metabolism</keyword>
<accession>A0A067D160</accession>
<dbReference type="OMA" id="YKRLFHM"/>
<dbReference type="EMBL" id="KK583189">
    <property type="protein sequence ID" value="KDO35210.1"/>
    <property type="molecule type" value="Genomic_DNA"/>
</dbReference>
<dbReference type="PRINTS" id="PR00750">
    <property type="entry name" value="BETAAMYLASE"/>
</dbReference>
<dbReference type="InterPro" id="IPR001554">
    <property type="entry name" value="Glyco_hydro_14"/>
</dbReference>
<sequence length="450" mass="49208">MVRLLPSLVAATLALVAAEVPVNVMLPLDTVVLDSKACSSTRLKNATALSLQFEKLKASGATGVMADCWWGLVEGAGPRQYDFAAYADLARLAKASNLTIQMVMSFHQCGGNVGDECDIPIPRHWFTKDDVWYTTQAGLTTKEYISLWADATPLDKFGRTPLQMYSEFLAAFKTHVVDAYPGVVSEVQIGGGPAGELRYPSYQLQENRWSYCGVGEFTSYDSYANASIVAHAASTGHALWATRPGPSNAGTFNCLPSENGPCPFFANGADNFASPYGQFFLDWYSGSLLQHGRDLSKLGRDVFPAPFELSVKVSGIHWWYDSPHHGAELTAGYQNTNNKNAYYDIASMLKEHDVRFCFTCMEMNDNYDDNDKCRSRPSKLVGQARDAINALGLSLKHSFAGENALPIGGNDQISAIAGHIAGAASFTFLRLTDSFDFDYLGRLVQRLKTV</sequence>
<keyword evidence="4 8" id="KW-0378">Hydrolase</keyword>
<dbReference type="AlphaFoldDB" id="A0A067D160"/>
<dbReference type="PANTHER" id="PTHR31352">
    <property type="entry name" value="BETA-AMYLASE 1, CHLOROPLASTIC"/>
    <property type="match status" value="1"/>
</dbReference>
<proteinExistence type="inferred from homology"/>
<evidence type="ECO:0000256" key="2">
    <source>
        <dbReference type="ARBA" id="ARBA00005652"/>
    </source>
</evidence>
<dbReference type="GO" id="GO:0000272">
    <property type="term" value="P:polysaccharide catabolic process"/>
    <property type="evidence" value="ECO:0007669"/>
    <property type="project" value="UniProtKB-KW"/>
</dbReference>
<evidence type="ECO:0000313" key="11">
    <source>
        <dbReference type="Proteomes" id="UP000030745"/>
    </source>
</evidence>
<keyword evidence="9" id="KW-0732">Signal</keyword>
<dbReference type="PROSITE" id="PS00506">
    <property type="entry name" value="BETA_AMYLASE_1"/>
    <property type="match status" value="1"/>
</dbReference>
<dbReference type="Proteomes" id="UP000030745">
    <property type="component" value="Unassembled WGS sequence"/>
</dbReference>
<evidence type="ECO:0000313" key="10">
    <source>
        <dbReference type="EMBL" id="KDO35210.1"/>
    </source>
</evidence>
<dbReference type="PROSITE" id="PS00679">
    <property type="entry name" value="BETA_AMYLASE_2"/>
    <property type="match status" value="1"/>
</dbReference>
<dbReference type="GeneID" id="24122717"/>
<feature type="chain" id="PRO_5001638285" description="Beta-amylase" evidence="9">
    <location>
        <begin position="19"/>
        <end position="450"/>
    </location>
</feature>
<evidence type="ECO:0000256" key="7">
    <source>
        <dbReference type="ARBA" id="ARBA00023326"/>
    </source>
</evidence>
<dbReference type="SUPFAM" id="SSF51445">
    <property type="entry name" value="(Trans)glycosidases"/>
    <property type="match status" value="1"/>
</dbReference>
<evidence type="ECO:0000256" key="1">
    <source>
        <dbReference type="ARBA" id="ARBA00000546"/>
    </source>
</evidence>
<comment type="similarity">
    <text evidence="2 8">Belongs to the glycosyl hydrolase 14 family.</text>
</comment>
<dbReference type="KEGG" id="spar:SPRG_00056"/>
<evidence type="ECO:0000256" key="9">
    <source>
        <dbReference type="SAM" id="SignalP"/>
    </source>
</evidence>
<name>A0A067D160_SAPPC</name>
<dbReference type="OrthoDB" id="1660156at2759"/>
<dbReference type="RefSeq" id="XP_012193562.1">
    <property type="nucleotide sequence ID" value="XM_012338172.1"/>
</dbReference>
<keyword evidence="6 8" id="KW-0326">Glycosidase</keyword>
<dbReference type="EC" id="3.2.1.2" evidence="3 8"/>
<evidence type="ECO:0000256" key="5">
    <source>
        <dbReference type="ARBA" id="ARBA00023277"/>
    </source>
</evidence>
<evidence type="ECO:0000256" key="6">
    <source>
        <dbReference type="ARBA" id="ARBA00023295"/>
    </source>
</evidence>
<dbReference type="GO" id="GO:0016161">
    <property type="term" value="F:beta-amylase activity"/>
    <property type="evidence" value="ECO:0007669"/>
    <property type="project" value="UniProtKB-EC"/>
</dbReference>
<comment type="catalytic activity">
    <reaction evidence="1 8">
        <text>Hydrolysis of (1-&gt;4)-alpha-D-glucosidic linkages in polysaccharides so as to remove successive maltose units from the non-reducing ends of the chains.</text>
        <dbReference type="EC" id="3.2.1.2"/>
    </reaction>
</comment>
<dbReference type="VEuPathDB" id="FungiDB:SPRG_00056"/>
<evidence type="ECO:0000256" key="8">
    <source>
        <dbReference type="RuleBase" id="RU000509"/>
    </source>
</evidence>
<dbReference type="InterPro" id="IPR018238">
    <property type="entry name" value="Glyco_hydro_14_CS"/>
</dbReference>
<protein>
    <recommendedName>
        <fullName evidence="3 8">Beta-amylase</fullName>
        <ecNumber evidence="3 8">3.2.1.2</ecNumber>
    </recommendedName>
</protein>
<feature type="signal peptide" evidence="9">
    <location>
        <begin position="1"/>
        <end position="18"/>
    </location>
</feature>
<dbReference type="Pfam" id="PF01373">
    <property type="entry name" value="Glyco_hydro_14"/>
    <property type="match status" value="1"/>
</dbReference>
<gene>
    <name evidence="10" type="ORF">SPRG_00056</name>
</gene>
<dbReference type="Gene3D" id="3.20.20.80">
    <property type="entry name" value="Glycosidases"/>
    <property type="match status" value="1"/>
</dbReference>
<keyword evidence="11" id="KW-1185">Reference proteome</keyword>
<dbReference type="PANTHER" id="PTHR31352:SF1">
    <property type="entry name" value="BETA-AMYLASE 3, CHLOROPLASTIC"/>
    <property type="match status" value="1"/>
</dbReference>
<keyword evidence="7 8" id="KW-0624">Polysaccharide degradation</keyword>
<dbReference type="InterPro" id="IPR017853">
    <property type="entry name" value="GH"/>
</dbReference>
<evidence type="ECO:0000256" key="4">
    <source>
        <dbReference type="ARBA" id="ARBA00022801"/>
    </source>
</evidence>
<organism evidence="10 11">
    <name type="scientific">Saprolegnia parasitica (strain CBS 223.65)</name>
    <dbReference type="NCBI Taxonomy" id="695850"/>
    <lineage>
        <taxon>Eukaryota</taxon>
        <taxon>Sar</taxon>
        <taxon>Stramenopiles</taxon>
        <taxon>Oomycota</taxon>
        <taxon>Saprolegniomycetes</taxon>
        <taxon>Saprolegniales</taxon>
        <taxon>Saprolegniaceae</taxon>
        <taxon>Saprolegnia</taxon>
    </lineage>
</organism>
<reference evidence="10 11" key="1">
    <citation type="journal article" date="2013" name="PLoS Genet.">
        <title>Distinctive expansion of potential virulence genes in the genome of the oomycete fish pathogen Saprolegnia parasitica.</title>
        <authorList>
            <person name="Jiang R.H."/>
            <person name="de Bruijn I."/>
            <person name="Haas B.J."/>
            <person name="Belmonte R."/>
            <person name="Lobach L."/>
            <person name="Christie J."/>
            <person name="van den Ackerveken G."/>
            <person name="Bottin A."/>
            <person name="Bulone V."/>
            <person name="Diaz-Moreno S.M."/>
            <person name="Dumas B."/>
            <person name="Fan L."/>
            <person name="Gaulin E."/>
            <person name="Govers F."/>
            <person name="Grenville-Briggs L.J."/>
            <person name="Horner N.R."/>
            <person name="Levin J.Z."/>
            <person name="Mammella M."/>
            <person name="Meijer H.J."/>
            <person name="Morris P."/>
            <person name="Nusbaum C."/>
            <person name="Oome S."/>
            <person name="Phillips A.J."/>
            <person name="van Rooyen D."/>
            <person name="Rzeszutek E."/>
            <person name="Saraiva M."/>
            <person name="Secombes C.J."/>
            <person name="Seidl M.F."/>
            <person name="Snel B."/>
            <person name="Stassen J.H."/>
            <person name="Sykes S."/>
            <person name="Tripathy S."/>
            <person name="van den Berg H."/>
            <person name="Vega-Arreguin J.C."/>
            <person name="Wawra S."/>
            <person name="Young S.K."/>
            <person name="Zeng Q."/>
            <person name="Dieguez-Uribeondo J."/>
            <person name="Russ C."/>
            <person name="Tyler B.M."/>
            <person name="van West P."/>
        </authorList>
    </citation>
    <scope>NUCLEOTIDE SEQUENCE [LARGE SCALE GENOMIC DNA]</scope>
    <source>
        <strain evidence="10 11">CBS 223.65</strain>
    </source>
</reference>
<dbReference type="STRING" id="695850.A0A067D160"/>
<evidence type="ECO:0000256" key="3">
    <source>
        <dbReference type="ARBA" id="ARBA00012594"/>
    </source>
</evidence>